<evidence type="ECO:0000256" key="1">
    <source>
        <dbReference type="SAM" id="SignalP"/>
    </source>
</evidence>
<dbReference type="SUPFAM" id="SSF56371">
    <property type="entry name" value="Ribosome inactivating proteins (RIP)"/>
    <property type="match status" value="1"/>
</dbReference>
<dbReference type="GO" id="GO:0030598">
    <property type="term" value="F:rRNA N-glycosylase activity"/>
    <property type="evidence" value="ECO:0007669"/>
    <property type="project" value="InterPro"/>
</dbReference>
<dbReference type="EMBL" id="CADDAV010000003">
    <property type="protein sequence ID" value="CAB0583118.1"/>
    <property type="molecule type" value="Genomic_DNA"/>
</dbReference>
<proteinExistence type="predicted"/>
<name>A0A811G8G3_CORDP</name>
<reference evidence="2 3" key="1">
    <citation type="submission" date="2020-02" db="EMBL/GenBank/DDBJ databases">
        <authorList>
            <person name="Brisse S."/>
        </authorList>
    </citation>
    <scope>NUCLEOTIDE SEQUENCE [LARGE SCALE GENOMIC DNA]</scope>
    <source>
        <strain evidence="2">CIP107547</strain>
    </source>
</reference>
<dbReference type="Pfam" id="PF00161">
    <property type="entry name" value="RIP"/>
    <property type="match status" value="1"/>
</dbReference>
<organism evidence="2 3">
    <name type="scientific">Corynebacterium diphtheriae</name>
    <dbReference type="NCBI Taxonomy" id="1717"/>
    <lineage>
        <taxon>Bacteria</taxon>
        <taxon>Bacillati</taxon>
        <taxon>Actinomycetota</taxon>
        <taxon>Actinomycetes</taxon>
        <taxon>Mycobacteriales</taxon>
        <taxon>Corynebacteriaceae</taxon>
        <taxon>Corynebacterium</taxon>
    </lineage>
</organism>
<feature type="chain" id="PRO_5032533013" description="Secreted protein" evidence="1">
    <location>
        <begin position="33"/>
        <end position="185"/>
    </location>
</feature>
<accession>A0A811G8G3</accession>
<dbReference type="InterPro" id="IPR016138">
    <property type="entry name" value="Ribosome_inactivat_prot_sub1"/>
</dbReference>
<keyword evidence="1" id="KW-0732">Signal</keyword>
<evidence type="ECO:0008006" key="4">
    <source>
        <dbReference type="Google" id="ProtNLM"/>
    </source>
</evidence>
<feature type="signal peptide" evidence="1">
    <location>
        <begin position="1"/>
        <end position="32"/>
    </location>
</feature>
<dbReference type="AlphaFoldDB" id="A0A811G8G3"/>
<dbReference type="Proteomes" id="UP000480222">
    <property type="component" value="Unassembled WGS sequence"/>
</dbReference>
<sequence length="185" mass="20512">MKVTYNYNIQCCLTAAAKAFALFGFAIPPASAQPSGITSIIRWPVGTSDNFNSATQYRNSAWAIQQRPATPRVSFVMRRSDMYVLGFIIDGTTYLVSDADASPFNNVHQLGFSSEYVTLLQRGNVESLSRLPLSLASWNVVIDHAISQGRPYNFTLSDEELIRNWGTPQRLEAAHKPRPNLGTIP</sequence>
<gene>
    <name evidence="2" type="ORF">CIP107547_00343</name>
</gene>
<evidence type="ECO:0000313" key="2">
    <source>
        <dbReference type="EMBL" id="CAB0583118.1"/>
    </source>
</evidence>
<dbReference type="InterPro" id="IPR001574">
    <property type="entry name" value="Ribosome_inactivat_prot"/>
</dbReference>
<protein>
    <recommendedName>
        <fullName evidence="4">Secreted protein</fullName>
    </recommendedName>
</protein>
<evidence type="ECO:0000313" key="3">
    <source>
        <dbReference type="Proteomes" id="UP000480222"/>
    </source>
</evidence>
<dbReference type="Gene3D" id="3.40.420.10">
    <property type="entry name" value="Ricin (A subunit), domain 1"/>
    <property type="match status" value="1"/>
</dbReference>
<dbReference type="GO" id="GO:0017148">
    <property type="term" value="P:negative regulation of translation"/>
    <property type="evidence" value="ECO:0007669"/>
    <property type="project" value="InterPro"/>
</dbReference>
<comment type="caution">
    <text evidence="2">The sequence shown here is derived from an EMBL/GenBank/DDBJ whole genome shotgun (WGS) entry which is preliminary data.</text>
</comment>
<dbReference type="InterPro" id="IPR036041">
    <property type="entry name" value="Ribosome-inact_prot_sf"/>
</dbReference>